<feature type="non-terminal residue" evidence="1">
    <location>
        <position position="1"/>
    </location>
</feature>
<accession>X1V0R1</accession>
<comment type="caution">
    <text evidence="1">The sequence shown here is derived from an EMBL/GenBank/DDBJ whole genome shotgun (WGS) entry which is preliminary data.</text>
</comment>
<gene>
    <name evidence="1" type="ORF">S12H4_41331</name>
</gene>
<proteinExistence type="predicted"/>
<dbReference type="EMBL" id="BARW01025178">
    <property type="protein sequence ID" value="GAJ05751.1"/>
    <property type="molecule type" value="Genomic_DNA"/>
</dbReference>
<name>X1V0R1_9ZZZZ</name>
<dbReference type="AlphaFoldDB" id="X1V0R1"/>
<organism evidence="1">
    <name type="scientific">marine sediment metagenome</name>
    <dbReference type="NCBI Taxonomy" id="412755"/>
    <lineage>
        <taxon>unclassified sequences</taxon>
        <taxon>metagenomes</taxon>
        <taxon>ecological metagenomes</taxon>
    </lineage>
</organism>
<sequence length="29" mass="3260">IYRPQGVFRLLDTGVGYQPFPPQAPVDEV</sequence>
<reference evidence="1" key="1">
    <citation type="journal article" date="2014" name="Front. Microbiol.">
        <title>High frequency of phylogenetically diverse reductive dehalogenase-homologous genes in deep subseafloor sedimentary metagenomes.</title>
        <authorList>
            <person name="Kawai M."/>
            <person name="Futagami T."/>
            <person name="Toyoda A."/>
            <person name="Takaki Y."/>
            <person name="Nishi S."/>
            <person name="Hori S."/>
            <person name="Arai W."/>
            <person name="Tsubouchi T."/>
            <person name="Morono Y."/>
            <person name="Uchiyama I."/>
            <person name="Ito T."/>
            <person name="Fujiyama A."/>
            <person name="Inagaki F."/>
            <person name="Takami H."/>
        </authorList>
    </citation>
    <scope>NUCLEOTIDE SEQUENCE</scope>
    <source>
        <strain evidence="1">Expedition CK06-06</strain>
    </source>
</reference>
<protein>
    <submittedName>
        <fullName evidence="1">Uncharacterized protein</fullName>
    </submittedName>
</protein>
<evidence type="ECO:0000313" key="1">
    <source>
        <dbReference type="EMBL" id="GAJ05751.1"/>
    </source>
</evidence>